<feature type="chain" id="PRO_5035488974" description="Carboxylic ester hydrolase" evidence="6">
    <location>
        <begin position="21"/>
        <end position="497"/>
    </location>
</feature>
<accession>A0A8K0DIN2</accession>
<keyword evidence="9" id="KW-1185">Reference proteome</keyword>
<organism evidence="8 9">
    <name type="scientific">Ignelater luminosus</name>
    <name type="common">Cucubano</name>
    <name type="synonym">Pyrophorus luminosus</name>
    <dbReference type="NCBI Taxonomy" id="2038154"/>
    <lineage>
        <taxon>Eukaryota</taxon>
        <taxon>Metazoa</taxon>
        <taxon>Ecdysozoa</taxon>
        <taxon>Arthropoda</taxon>
        <taxon>Hexapoda</taxon>
        <taxon>Insecta</taxon>
        <taxon>Pterygota</taxon>
        <taxon>Neoptera</taxon>
        <taxon>Endopterygota</taxon>
        <taxon>Coleoptera</taxon>
        <taxon>Polyphaga</taxon>
        <taxon>Elateriformia</taxon>
        <taxon>Elateroidea</taxon>
        <taxon>Elateridae</taxon>
        <taxon>Agrypninae</taxon>
        <taxon>Pyrophorini</taxon>
        <taxon>Ignelater</taxon>
    </lineage>
</organism>
<dbReference type="Proteomes" id="UP000801492">
    <property type="component" value="Unassembled WGS sequence"/>
</dbReference>
<evidence type="ECO:0000313" key="8">
    <source>
        <dbReference type="EMBL" id="KAF2903952.1"/>
    </source>
</evidence>
<gene>
    <name evidence="8" type="ORF">ILUMI_02214</name>
</gene>
<dbReference type="OrthoDB" id="408631at2759"/>
<dbReference type="PROSITE" id="PS00122">
    <property type="entry name" value="CARBOXYLESTERASE_B_1"/>
    <property type="match status" value="1"/>
</dbReference>
<dbReference type="InterPro" id="IPR050309">
    <property type="entry name" value="Type-B_Carboxylest/Lipase"/>
</dbReference>
<dbReference type="Pfam" id="PF00135">
    <property type="entry name" value="COesterase"/>
    <property type="match status" value="1"/>
</dbReference>
<comment type="similarity">
    <text evidence="1 6">Belongs to the type-B carboxylesterase/lipase family.</text>
</comment>
<evidence type="ECO:0000256" key="1">
    <source>
        <dbReference type="ARBA" id="ARBA00005964"/>
    </source>
</evidence>
<proteinExistence type="inferred from homology"/>
<dbReference type="InterPro" id="IPR019826">
    <property type="entry name" value="Carboxylesterase_B_AS"/>
</dbReference>
<dbReference type="EC" id="3.1.1.-" evidence="6"/>
<dbReference type="Gene3D" id="3.40.50.1820">
    <property type="entry name" value="alpha/beta hydrolase"/>
    <property type="match status" value="1"/>
</dbReference>
<evidence type="ECO:0000256" key="4">
    <source>
        <dbReference type="ARBA" id="ARBA00023157"/>
    </source>
</evidence>
<dbReference type="AlphaFoldDB" id="A0A8K0DIN2"/>
<keyword evidence="5" id="KW-0325">Glycoprotein</keyword>
<feature type="signal peptide" evidence="6">
    <location>
        <begin position="1"/>
        <end position="20"/>
    </location>
</feature>
<dbReference type="PANTHER" id="PTHR11559">
    <property type="entry name" value="CARBOXYLESTERASE"/>
    <property type="match status" value="1"/>
</dbReference>
<evidence type="ECO:0000313" key="9">
    <source>
        <dbReference type="Proteomes" id="UP000801492"/>
    </source>
</evidence>
<evidence type="ECO:0000256" key="3">
    <source>
        <dbReference type="ARBA" id="ARBA00022801"/>
    </source>
</evidence>
<feature type="domain" description="Carboxylesterase type B" evidence="7">
    <location>
        <begin position="31"/>
        <end position="481"/>
    </location>
</feature>
<protein>
    <recommendedName>
        <fullName evidence="6">Carboxylic ester hydrolase</fullName>
        <ecNumber evidence="6">3.1.1.-</ecNumber>
    </recommendedName>
</protein>
<evidence type="ECO:0000256" key="6">
    <source>
        <dbReference type="RuleBase" id="RU361235"/>
    </source>
</evidence>
<keyword evidence="3 6" id="KW-0378">Hydrolase</keyword>
<evidence type="ECO:0000256" key="2">
    <source>
        <dbReference type="ARBA" id="ARBA00022487"/>
    </source>
</evidence>
<comment type="caution">
    <text evidence="8">The sequence shown here is derived from an EMBL/GenBank/DDBJ whole genome shotgun (WGS) entry which is preliminary data.</text>
</comment>
<keyword evidence="6" id="KW-0732">Signal</keyword>
<dbReference type="InterPro" id="IPR002018">
    <property type="entry name" value="CarbesteraseB"/>
</dbReference>
<keyword evidence="2" id="KW-0719">Serine esterase</keyword>
<evidence type="ECO:0000259" key="7">
    <source>
        <dbReference type="Pfam" id="PF00135"/>
    </source>
</evidence>
<dbReference type="SUPFAM" id="SSF53474">
    <property type="entry name" value="alpha/beta-Hydrolases"/>
    <property type="match status" value="1"/>
</dbReference>
<dbReference type="InterPro" id="IPR029058">
    <property type="entry name" value="AB_hydrolase_fold"/>
</dbReference>
<evidence type="ECO:0000256" key="5">
    <source>
        <dbReference type="ARBA" id="ARBA00023180"/>
    </source>
</evidence>
<reference evidence="8" key="1">
    <citation type="submission" date="2019-08" db="EMBL/GenBank/DDBJ databases">
        <title>The genome of the North American firefly Photinus pyralis.</title>
        <authorList>
            <consortium name="Photinus pyralis genome working group"/>
            <person name="Fallon T.R."/>
            <person name="Sander Lower S.E."/>
            <person name="Weng J.-K."/>
        </authorList>
    </citation>
    <scope>NUCLEOTIDE SEQUENCE</scope>
    <source>
        <strain evidence="8">TRF0915ILg1</strain>
        <tissue evidence="8">Whole body</tissue>
    </source>
</reference>
<keyword evidence="4" id="KW-1015">Disulfide bond</keyword>
<dbReference type="GO" id="GO:0052689">
    <property type="term" value="F:carboxylic ester hydrolase activity"/>
    <property type="evidence" value="ECO:0007669"/>
    <property type="project" value="UniProtKB-KW"/>
</dbReference>
<sequence length="497" mass="54977">MNIVMKFTILILVLCGIVLAEDATLEKCVRPPMVTTDLGTIKGVTDRTLFGRQFYSFKGIRYAEPPVGDLRFKPPVPVKSWKGVYDATKDGPACPQPLLRPVSEDCLFLNVHTPRLPRRTKNPKYPVIIYVHPGSLTTLTGNSAAVGGQYLLDQDVVLVTSNYRLSSLGMLSTGDELATGNNALKDQVEVMRWVNKHIKKFGGDPNNVLLAGYSAGGLSVSIHLVSPMSRGLFHKVAIMSGCAFGNNIKKTNLFDLAQKQARIVGCPDDTSANIIKCLKTIPAETLGDTLESFRIFGTDPQFIWEPVIEPDFGQERFLVESPFTSVQCGRIADVPVMTGITSDELIFLAQPVVANDTWLEVLNRDWNKIAPIAFYYDPDAPNVNEKSAELKNFYFNGQPVNSGSLVPLGEIYSDSLSGFGVNRGANVLSRFLSNSVYYYAFTYKGRFSNFNPPGGNDKYVVHFDDMLYAFWNSLQFPKFKKTDPEAATVKKTDNCLV</sequence>
<name>A0A8K0DIN2_IGNLU</name>
<dbReference type="EMBL" id="VTPC01000891">
    <property type="protein sequence ID" value="KAF2903952.1"/>
    <property type="molecule type" value="Genomic_DNA"/>
</dbReference>